<dbReference type="AlphaFoldDB" id="A0A0W7WFG5"/>
<feature type="transmembrane region" description="Helical" evidence="1">
    <location>
        <begin position="12"/>
        <end position="33"/>
    </location>
</feature>
<dbReference type="Pfam" id="PF13400">
    <property type="entry name" value="Tad"/>
    <property type="match status" value="1"/>
</dbReference>
<dbReference type="SUPFAM" id="SSF53300">
    <property type="entry name" value="vWA-like"/>
    <property type="match status" value="1"/>
</dbReference>
<name>A0A0W7WFG5_9RHOB</name>
<accession>A0A0W7WFG5</accession>
<reference evidence="3 4" key="1">
    <citation type="submission" date="2015-12" db="EMBL/GenBank/DDBJ databases">
        <authorList>
            <person name="Shamseldin A."/>
            <person name="Moawad H."/>
            <person name="Abd El-Rahim W.M."/>
            <person name="Sadowsky M.J."/>
        </authorList>
    </citation>
    <scope>NUCLEOTIDE SEQUENCE [LARGE SCALE GENOMIC DNA]</scope>
    <source>
        <strain evidence="3 4">SJ5A-1</strain>
    </source>
</reference>
<dbReference type="InterPro" id="IPR036465">
    <property type="entry name" value="vWFA_dom_sf"/>
</dbReference>
<dbReference type="InterPro" id="IPR028087">
    <property type="entry name" value="Tad_N"/>
</dbReference>
<evidence type="ECO:0000259" key="2">
    <source>
        <dbReference type="Pfam" id="PF13400"/>
    </source>
</evidence>
<dbReference type="EMBL" id="LPXO01000015">
    <property type="protein sequence ID" value="KUF09252.1"/>
    <property type="molecule type" value="Genomic_DNA"/>
</dbReference>
<sequence>MRFFAEEDGNITIFSVFMTVLILAITGASVDLMRYEATRARMQATMDRAVLAAADLDQEQDPVAVVNDYMTKAGLLDVLAQVEVDQGLNYRTVSADGAADMDTIFLHMSGFDQLTAPARSVAEEKISNVEISLVLDVSGSMQGSRISKMRDAAQEFVDTVIVPDGDTAGLTTVSVIPYNATVNLGTTAGPYWRLSDTHGYSNCAIFPDASFDQTAVSPETELERLGHFDLSSTNETTSEIPNPWCRTGNESAVVVHSADAAALSAHIATFEAGGNTAIDLGVKWGAALLDPAAQPVVAAMSADGHVIPDAATRPAAFEDPEAIKFIVVMTDGANTTEYDLKPRYKTGLSDIWIDDRGTADPGDDRFSLRVVDNPGSQNDRWFWHRYENSGWSYRYRSRPDGGGDARRMSHAELFARFGTKAVARKMYTQPYYDGYVSYDAYYDIYYAYRAIVNGDAADSRLSDICEAARDTGIVIFAVAFEAPQGGKDALLDCASSPSHYFDVEGVEITDTFHAIARQINALRLIQ</sequence>
<keyword evidence="1" id="KW-1133">Transmembrane helix</keyword>
<organism evidence="3 4">
    <name type="scientific">Pseudoponticoccus marisrubri</name>
    <dbReference type="NCBI Taxonomy" id="1685382"/>
    <lineage>
        <taxon>Bacteria</taxon>
        <taxon>Pseudomonadati</taxon>
        <taxon>Pseudomonadota</taxon>
        <taxon>Alphaproteobacteria</taxon>
        <taxon>Rhodobacterales</taxon>
        <taxon>Roseobacteraceae</taxon>
        <taxon>Pseudoponticoccus</taxon>
    </lineage>
</organism>
<dbReference type="Gene3D" id="3.40.50.410">
    <property type="entry name" value="von Willebrand factor, type A domain"/>
    <property type="match status" value="1"/>
</dbReference>
<comment type="caution">
    <text evidence="3">The sequence shown here is derived from an EMBL/GenBank/DDBJ whole genome shotgun (WGS) entry which is preliminary data.</text>
</comment>
<keyword evidence="1" id="KW-0472">Membrane</keyword>
<dbReference type="Proteomes" id="UP000054396">
    <property type="component" value="Unassembled WGS sequence"/>
</dbReference>
<evidence type="ECO:0000313" key="3">
    <source>
        <dbReference type="EMBL" id="KUF09252.1"/>
    </source>
</evidence>
<proteinExistence type="predicted"/>
<dbReference type="CDD" id="cd00198">
    <property type="entry name" value="vWFA"/>
    <property type="match status" value="1"/>
</dbReference>
<keyword evidence="1" id="KW-0812">Transmembrane</keyword>
<keyword evidence="4" id="KW-1185">Reference proteome</keyword>
<protein>
    <recommendedName>
        <fullName evidence="2">Putative Flp pilus-assembly TadG-like N-terminal domain-containing protein</fullName>
    </recommendedName>
</protein>
<feature type="domain" description="Putative Flp pilus-assembly TadG-like N-terminal" evidence="2">
    <location>
        <begin position="9"/>
        <end position="54"/>
    </location>
</feature>
<evidence type="ECO:0000313" key="4">
    <source>
        <dbReference type="Proteomes" id="UP000054396"/>
    </source>
</evidence>
<dbReference type="STRING" id="1685382.AVJ23_18535"/>
<evidence type="ECO:0000256" key="1">
    <source>
        <dbReference type="SAM" id="Phobius"/>
    </source>
</evidence>
<gene>
    <name evidence="3" type="ORF">AVJ23_18535</name>
</gene>